<dbReference type="EMBL" id="UINC01003089">
    <property type="protein sequence ID" value="SVA03266.1"/>
    <property type="molecule type" value="Genomic_DNA"/>
</dbReference>
<sequence>MSKKAYMIVFATIHDRENFVTNYGPAAAKLTEKFGGKYLIRAPGGIPLEGMDSSNPSVVISEWPNKAAAEKFWHSEEYNEVKKLREGIADCKVLLVESD</sequence>
<organism evidence="2">
    <name type="scientific">marine metagenome</name>
    <dbReference type="NCBI Taxonomy" id="408172"/>
    <lineage>
        <taxon>unclassified sequences</taxon>
        <taxon>metagenomes</taxon>
        <taxon>ecological metagenomes</taxon>
    </lineage>
</organism>
<feature type="domain" description="DUF1330" evidence="1">
    <location>
        <begin position="4"/>
        <end position="97"/>
    </location>
</feature>
<proteinExistence type="predicted"/>
<dbReference type="AlphaFoldDB" id="A0A381SH14"/>
<evidence type="ECO:0000259" key="1">
    <source>
        <dbReference type="Pfam" id="PF07045"/>
    </source>
</evidence>
<dbReference type="PANTHER" id="PTHR41521">
    <property type="match status" value="1"/>
</dbReference>
<gene>
    <name evidence="2" type="ORF">METZ01_LOCUS56120</name>
</gene>
<evidence type="ECO:0000313" key="2">
    <source>
        <dbReference type="EMBL" id="SVA03266.1"/>
    </source>
</evidence>
<reference evidence="2" key="1">
    <citation type="submission" date="2018-05" db="EMBL/GenBank/DDBJ databases">
        <authorList>
            <person name="Lanie J.A."/>
            <person name="Ng W.-L."/>
            <person name="Kazmierczak K.M."/>
            <person name="Andrzejewski T.M."/>
            <person name="Davidsen T.M."/>
            <person name="Wayne K.J."/>
            <person name="Tettelin H."/>
            <person name="Glass J.I."/>
            <person name="Rusch D."/>
            <person name="Podicherti R."/>
            <person name="Tsui H.-C.T."/>
            <person name="Winkler M.E."/>
        </authorList>
    </citation>
    <scope>NUCLEOTIDE SEQUENCE</scope>
</reference>
<dbReference type="InterPro" id="IPR011008">
    <property type="entry name" value="Dimeric_a/b-barrel"/>
</dbReference>
<dbReference type="Gene3D" id="3.30.70.100">
    <property type="match status" value="1"/>
</dbReference>
<name>A0A381SH14_9ZZZZ</name>
<dbReference type="Pfam" id="PF07045">
    <property type="entry name" value="DUF1330"/>
    <property type="match status" value="1"/>
</dbReference>
<dbReference type="InterPro" id="IPR010753">
    <property type="entry name" value="DUF1330"/>
</dbReference>
<dbReference type="SUPFAM" id="SSF54909">
    <property type="entry name" value="Dimeric alpha+beta barrel"/>
    <property type="match status" value="1"/>
</dbReference>
<accession>A0A381SH14</accession>
<protein>
    <recommendedName>
        <fullName evidence="1">DUF1330 domain-containing protein</fullName>
    </recommendedName>
</protein>
<dbReference type="PANTHER" id="PTHR41521:SF4">
    <property type="entry name" value="BLR0684 PROTEIN"/>
    <property type="match status" value="1"/>
</dbReference>